<feature type="region of interest" description="Disordered" evidence="2">
    <location>
        <begin position="1154"/>
        <end position="1176"/>
    </location>
</feature>
<dbReference type="Gene3D" id="1.25.40.280">
    <property type="entry name" value="alix/aip1 like domains"/>
    <property type="match status" value="1"/>
</dbReference>
<feature type="compositionally biased region" description="Basic and acidic residues" evidence="2">
    <location>
        <begin position="1616"/>
        <end position="1638"/>
    </location>
</feature>
<feature type="region of interest" description="Disordered" evidence="2">
    <location>
        <begin position="1020"/>
        <end position="1076"/>
    </location>
</feature>
<comment type="caution">
    <text evidence="4">The sequence shown here is derived from an EMBL/GenBank/DDBJ whole genome shotgun (WGS) entry which is preliminary data.</text>
</comment>
<dbReference type="CDD" id="cd09240">
    <property type="entry name" value="BRO1_Alix"/>
    <property type="match status" value="1"/>
</dbReference>
<evidence type="ECO:0000313" key="5">
    <source>
        <dbReference type="Proteomes" id="UP000835052"/>
    </source>
</evidence>
<dbReference type="Proteomes" id="UP000835052">
    <property type="component" value="Unassembled WGS sequence"/>
</dbReference>
<feature type="compositionally biased region" description="Low complexity" evidence="2">
    <location>
        <begin position="1639"/>
        <end position="1658"/>
    </location>
</feature>
<accession>A0A8S1HLC7</accession>
<dbReference type="OrthoDB" id="2141925at2759"/>
<feature type="region of interest" description="Disordered" evidence="2">
    <location>
        <begin position="754"/>
        <end position="841"/>
    </location>
</feature>
<feature type="compositionally biased region" description="Basic and acidic residues" evidence="2">
    <location>
        <begin position="1050"/>
        <end position="1076"/>
    </location>
</feature>
<dbReference type="Gene3D" id="1.20.120.560">
    <property type="entry name" value="alix/aip1 in complex with the ypdl late domain"/>
    <property type="match status" value="1"/>
</dbReference>
<sequence>MRRVIKMSGYGFLCVPLKSTNEVDLVKPLTTYIDTVYNTSDDNRAEVTEAVQELNKLRSKACCQPLDKHQSALDVITRYYDQLVAIENKIVISATQNPVVFKWKDAFDKGSLFSSRAALSLSDGSFERASVLFNCGALMSQIAGTQQFNTDEEIKTAAKLFQQSAGVYAKLRDTILGMVQQDPTPDLMPDTLAALSALMVAQAQEAIYIKGHKDKMKPAAMVKIGAQVADFYAEAQKLMTKDIVKGLWEKEWLSTVNGKNLAYQALSQFHQAELNGENREIGEQLSRLSEAIKLSETASKYLPAGGSNAITDLFPAISKAHTLAKKDNDFIYHERVADFRSLGSLPKAPLAKPTPVTYPISPRFKDMFESLVPVQVHNAMQSYEARKAELVNMETVRLREHTQLMNGILASLNLPAALDDVTSNETLPESIKQKSSKIKQEGGATEIQRLFSEIPSLYTRNEEIINETSRVLTEEKESDDNLRRQFGTKWNRMSSDQLTGPLLQEIGKYRGILHTASNADKMVDGKFKIHQQGITLLSKNEVELKSAIPGQQGHSNNGQSESVQKLRQLMSEVQEITTEREQLEKELKSTNCDIANDFLKAMGESQILNEEQISREKIQQLFGPLKSRVEASVKRQDQVMAQVQTWNSKFASEKSGSASGAERERILKMLAQAADAFLELKANLQEGTKFYNDLTPILVRLQQKVNDFSFARQTEKEDLMRQLQINIVAGAAAKTLFDNVGQMVAGYVTGGAGGNTGGASTPTAPPRPPPPRPSQPNVESPIPPPRNVQSLQAVPGAPPQQQPQQQQYNPYQPQAQNPQMNHPGYYQHPVPYGQPQPQQYMFQPNYQPTFAAPYPTFPGAFPSYQQQQWPQQQQQQQGFPPNPTFNNPQQQPPHNTNPFQELWQIVKKPPDETHRTRFNRHGEAVLKTVSPLRISIEFNKKGSSATDLANQSYSTVLKGGHLRKDSFSSMSSPTESVKSQESLSSAQSQFTYSTDRDTFISTMTAEDEKENLEETLRGVEILDDQAGETTLEGEEDEGISVEELDDEKEEQLGNKDNSKTFVEKDDKEGKCEEEKKKPVVETPILFSTSSESILDSLSSSFSNCVRFEEDIEASKPTVLPKFRPSGGEIEKVEKKTEEPEKKIPEKAVNIEKRVIKSEKKNPREDSKIEEKAVEQKKPIEKAVSKNCKKLGDLQKEEARKAPNSSQAPQKIEKVQPIVHLALVRTVHADKLPKKKEFIPPPVPQQPRYNGRWAYPRQPYRPENNYNYYGRQSPYNRDRNGLFPTKNGYGMPTNYRQNTANNYGDYPETFVRNRIEKERRMIDQSTSDLRDFIYQGEKELSVLKRRMNSLGCVHEPSTTLRATLKEVRAAGGIHSVDDKVAFLRNSYSTAMVSLKKVEEIIRFEKESIWILQKKFACCFPILPSPRLDHYAQGASKSRAEIEDIVTLSSSLIRHYETQRPAFKKILEFEELRECANRLEQVIEEAGLIVNLKIRYPLESEEQLTYDFRRFLRQSRLPPLHPECEMFFDLSFAQNQRNISHQVDAIVNFEKEFERLKTFKAPRADFNESTNSSSIREAMYLFVDMYNRIRAGVKFYEESVGVIEALKENVEDLSAASQRERDEISRDLQPKMDDCRHRGVSENQKLKSLSSNSSGSSEYSTAFGGSDQKNEKRDQFDKEPQRFYTKLVRFAPQDGPRPVYAGQHQMGGLENPEFGHKQQYLQGYVQPMNPTPRSIRSVANPQPPSQACDNRSCCSNDYAAPCSSHAPPCKPRKSCCDGCTEHTSSSRQEPPSSCCCHRQPTEMTGCRASPHQSQQQKPAQKPMAPQPSFPMTSPTMDPSQQYYSPQDFYSPNGRFPPSY</sequence>
<keyword evidence="1" id="KW-0175">Coiled coil</keyword>
<feature type="compositionally biased region" description="Low complexity" evidence="2">
    <location>
        <begin position="1806"/>
        <end position="1821"/>
    </location>
</feature>
<dbReference type="Pfam" id="PF13949">
    <property type="entry name" value="ALIX_LYPXL_bnd"/>
    <property type="match status" value="1"/>
</dbReference>
<feature type="compositionally biased region" description="Pro residues" evidence="2">
    <location>
        <begin position="763"/>
        <end position="774"/>
    </location>
</feature>
<dbReference type="FunFam" id="1.25.40.280:FF:000001">
    <property type="entry name" value="programmed cell death 6-interacting protein-like isoform X1"/>
    <property type="match status" value="1"/>
</dbReference>
<dbReference type="Pfam" id="PF03097">
    <property type="entry name" value="BRO1"/>
    <property type="match status" value="1"/>
</dbReference>
<feature type="region of interest" description="Disordered" evidence="2">
    <location>
        <begin position="1234"/>
        <end position="1256"/>
    </location>
</feature>
<feature type="compositionally biased region" description="Low complexity" evidence="2">
    <location>
        <begin position="802"/>
        <end position="841"/>
    </location>
</feature>
<evidence type="ECO:0000256" key="2">
    <source>
        <dbReference type="SAM" id="MobiDB-lite"/>
    </source>
</evidence>
<dbReference type="GO" id="GO:0000281">
    <property type="term" value="P:mitotic cytokinesis"/>
    <property type="evidence" value="ECO:0007669"/>
    <property type="project" value="TreeGrafter"/>
</dbReference>
<feature type="coiled-coil region" evidence="1">
    <location>
        <begin position="566"/>
        <end position="593"/>
    </location>
</feature>
<feature type="compositionally biased region" description="Acidic residues" evidence="2">
    <location>
        <begin position="1021"/>
        <end position="1049"/>
    </location>
</feature>
<feature type="compositionally biased region" description="Basic and acidic residues" evidence="2">
    <location>
        <begin position="1666"/>
        <end position="1677"/>
    </location>
</feature>
<feature type="compositionally biased region" description="Polar residues" evidence="2">
    <location>
        <begin position="967"/>
        <end position="990"/>
    </location>
</feature>
<feature type="region of interest" description="Disordered" evidence="2">
    <location>
        <begin position="857"/>
        <end position="897"/>
    </location>
</feature>
<organism evidence="4 5">
    <name type="scientific">Caenorhabditis auriculariae</name>
    <dbReference type="NCBI Taxonomy" id="2777116"/>
    <lineage>
        <taxon>Eukaryota</taxon>
        <taxon>Metazoa</taxon>
        <taxon>Ecdysozoa</taxon>
        <taxon>Nematoda</taxon>
        <taxon>Chromadorea</taxon>
        <taxon>Rhabditida</taxon>
        <taxon>Rhabditina</taxon>
        <taxon>Rhabditomorpha</taxon>
        <taxon>Rhabditoidea</taxon>
        <taxon>Rhabditidae</taxon>
        <taxon>Peloderinae</taxon>
        <taxon>Caenorhabditis</taxon>
    </lineage>
</organism>
<dbReference type="SMART" id="SM01041">
    <property type="entry name" value="BRO1"/>
    <property type="match status" value="1"/>
</dbReference>
<name>A0A8S1HLC7_9PELO</name>
<dbReference type="GO" id="GO:0005768">
    <property type="term" value="C:endosome"/>
    <property type="evidence" value="ECO:0007669"/>
    <property type="project" value="TreeGrafter"/>
</dbReference>
<gene>
    <name evidence="4" type="ORF">CAUJ_LOCUS10009</name>
</gene>
<feature type="region of interest" description="Disordered" evidence="2">
    <location>
        <begin position="1612"/>
        <end position="1677"/>
    </location>
</feature>
<evidence type="ECO:0000313" key="4">
    <source>
        <dbReference type="EMBL" id="CAD6194090.1"/>
    </source>
</evidence>
<feature type="region of interest" description="Disordered" evidence="2">
    <location>
        <begin position="1800"/>
        <end position="1857"/>
    </location>
</feature>
<protein>
    <recommendedName>
        <fullName evidence="3">BRO1 domain-containing protein</fullName>
    </recommendedName>
</protein>
<evidence type="ECO:0000256" key="1">
    <source>
        <dbReference type="SAM" id="Coils"/>
    </source>
</evidence>
<keyword evidence="5" id="KW-1185">Reference proteome</keyword>
<dbReference type="InterPro" id="IPR038499">
    <property type="entry name" value="BRO1_sf"/>
</dbReference>
<reference evidence="4" key="1">
    <citation type="submission" date="2020-10" db="EMBL/GenBank/DDBJ databases">
        <authorList>
            <person name="Kikuchi T."/>
        </authorList>
    </citation>
    <scope>NUCLEOTIDE SEQUENCE</scope>
    <source>
        <strain evidence="4">NKZ352</strain>
    </source>
</reference>
<dbReference type="InterPro" id="IPR025304">
    <property type="entry name" value="ALIX_V_dom"/>
</dbReference>
<feature type="compositionally biased region" description="Low complexity" evidence="2">
    <location>
        <begin position="865"/>
        <end position="897"/>
    </location>
</feature>
<dbReference type="InterPro" id="IPR004328">
    <property type="entry name" value="BRO1_dom"/>
</dbReference>
<evidence type="ECO:0000259" key="3">
    <source>
        <dbReference type="PROSITE" id="PS51180"/>
    </source>
</evidence>
<feature type="domain" description="BRO1" evidence="3">
    <location>
        <begin position="11"/>
        <end position="409"/>
    </location>
</feature>
<proteinExistence type="predicted"/>
<dbReference type="PANTHER" id="PTHR23030">
    <property type="entry name" value="PCD6 INTERACTING PROTEIN-RELATED"/>
    <property type="match status" value="1"/>
</dbReference>
<feature type="compositionally biased region" description="Polar residues" evidence="2">
    <location>
        <begin position="1827"/>
        <end position="1847"/>
    </location>
</feature>
<dbReference type="PROSITE" id="PS51180">
    <property type="entry name" value="BRO1"/>
    <property type="match status" value="1"/>
</dbReference>
<feature type="region of interest" description="Disordered" evidence="2">
    <location>
        <begin position="964"/>
        <end position="990"/>
    </location>
</feature>
<dbReference type="EMBL" id="CAJGYM010000041">
    <property type="protein sequence ID" value="CAD6194090.1"/>
    <property type="molecule type" value="Genomic_DNA"/>
</dbReference>
<dbReference type="PANTHER" id="PTHR23030:SF39">
    <property type="entry name" value="PROGRAMMED CELL DEATH 6-INTERACTING PROTEIN"/>
    <property type="match status" value="1"/>
</dbReference>
<dbReference type="Gene3D" id="1.20.140.50">
    <property type="entry name" value="alix/aip1 like domains"/>
    <property type="match status" value="1"/>
</dbReference>